<dbReference type="Pfam" id="PF00563">
    <property type="entry name" value="EAL"/>
    <property type="match status" value="1"/>
</dbReference>
<dbReference type="PROSITE" id="PS50883">
    <property type="entry name" value="EAL"/>
    <property type="match status" value="1"/>
</dbReference>
<feature type="transmembrane region" description="Helical" evidence="1">
    <location>
        <begin position="175"/>
        <end position="191"/>
    </location>
</feature>
<dbReference type="eggNOG" id="COG2200">
    <property type="taxonomic scope" value="Bacteria"/>
</dbReference>
<dbReference type="GO" id="GO:0071111">
    <property type="term" value="F:cyclic-guanylate-specific phosphodiesterase activity"/>
    <property type="evidence" value="ECO:0007669"/>
    <property type="project" value="UniProtKB-EC"/>
</dbReference>
<gene>
    <name evidence="3" type="primary">dosP_3</name>
    <name evidence="3" type="ORF">ERS852385_01596</name>
</gene>
<dbReference type="RefSeq" id="WP_055162062.1">
    <property type="nucleotide sequence ID" value="NZ_CABIWZ010000011.1"/>
</dbReference>
<dbReference type="Gene3D" id="3.30.70.270">
    <property type="match status" value="1"/>
</dbReference>
<dbReference type="EC" id="3.1.4.52" evidence="3"/>
<dbReference type="InterPro" id="IPR050706">
    <property type="entry name" value="Cyclic-di-GMP_PDE-like"/>
</dbReference>
<dbReference type="PANTHER" id="PTHR33121">
    <property type="entry name" value="CYCLIC DI-GMP PHOSPHODIESTERASE PDEF"/>
    <property type="match status" value="1"/>
</dbReference>
<dbReference type="InterPro" id="IPR029787">
    <property type="entry name" value="Nucleotide_cyclase"/>
</dbReference>
<feature type="transmembrane region" description="Helical" evidence="1">
    <location>
        <begin position="141"/>
        <end position="163"/>
    </location>
</feature>
<evidence type="ECO:0000259" key="2">
    <source>
        <dbReference type="PROSITE" id="PS50883"/>
    </source>
</evidence>
<evidence type="ECO:0000313" key="3">
    <source>
        <dbReference type="EMBL" id="CUN88271.1"/>
    </source>
</evidence>
<dbReference type="InterPro" id="IPR035919">
    <property type="entry name" value="EAL_sf"/>
</dbReference>
<name>A0A174AHV0_9FIRM</name>
<feature type="domain" description="EAL" evidence="2">
    <location>
        <begin position="381"/>
        <end position="632"/>
    </location>
</feature>
<dbReference type="STRING" id="187979.ERS852385_01596"/>
<keyword evidence="1" id="KW-0812">Transmembrane</keyword>
<dbReference type="CDD" id="cd01948">
    <property type="entry name" value="EAL"/>
    <property type="match status" value="1"/>
</dbReference>
<keyword evidence="4" id="KW-1185">Reference proteome</keyword>
<reference evidence="3 4" key="1">
    <citation type="submission" date="2015-09" db="EMBL/GenBank/DDBJ databases">
        <authorList>
            <consortium name="Pathogen Informatics"/>
        </authorList>
    </citation>
    <scope>NUCLEOTIDE SEQUENCE [LARGE SCALE GENOMIC DNA]</scope>
    <source>
        <strain evidence="3 4">2789STDY5608828</strain>
    </source>
</reference>
<feature type="transmembrane region" description="Helical" evidence="1">
    <location>
        <begin position="66"/>
        <end position="85"/>
    </location>
</feature>
<dbReference type="InterPro" id="IPR043128">
    <property type="entry name" value="Rev_trsase/Diguanyl_cyclase"/>
</dbReference>
<feature type="transmembrane region" description="Helical" evidence="1">
    <location>
        <begin position="35"/>
        <end position="54"/>
    </location>
</feature>
<keyword evidence="3" id="KW-0378">Hydrolase</keyword>
<dbReference type="SMART" id="SM00052">
    <property type="entry name" value="EAL"/>
    <property type="match status" value="1"/>
</dbReference>
<feature type="transmembrane region" description="Helical" evidence="1">
    <location>
        <begin position="6"/>
        <end position="23"/>
    </location>
</feature>
<keyword evidence="1" id="KW-0472">Membrane</keyword>
<dbReference type="SUPFAM" id="SSF55073">
    <property type="entry name" value="Nucleotide cyclase"/>
    <property type="match status" value="1"/>
</dbReference>
<dbReference type="Proteomes" id="UP000095546">
    <property type="component" value="Unassembled WGS sequence"/>
</dbReference>
<evidence type="ECO:0000313" key="4">
    <source>
        <dbReference type="Proteomes" id="UP000095546"/>
    </source>
</evidence>
<accession>A0A174AHV0</accession>
<organism evidence="3 4">
    <name type="scientific">Mitsuokella jalaludinii</name>
    <dbReference type="NCBI Taxonomy" id="187979"/>
    <lineage>
        <taxon>Bacteria</taxon>
        <taxon>Bacillati</taxon>
        <taxon>Bacillota</taxon>
        <taxon>Negativicutes</taxon>
        <taxon>Selenomonadales</taxon>
        <taxon>Selenomonadaceae</taxon>
        <taxon>Mitsuokella</taxon>
    </lineage>
</organism>
<proteinExistence type="predicted"/>
<dbReference type="PANTHER" id="PTHR33121:SF79">
    <property type="entry name" value="CYCLIC DI-GMP PHOSPHODIESTERASE PDED-RELATED"/>
    <property type="match status" value="1"/>
</dbReference>
<dbReference type="SUPFAM" id="SSF141868">
    <property type="entry name" value="EAL domain-like"/>
    <property type="match status" value="1"/>
</dbReference>
<dbReference type="EMBL" id="CYYU01000011">
    <property type="protein sequence ID" value="CUN88271.1"/>
    <property type="molecule type" value="Genomic_DNA"/>
</dbReference>
<keyword evidence="1" id="KW-1133">Transmembrane helix</keyword>
<evidence type="ECO:0000256" key="1">
    <source>
        <dbReference type="SAM" id="Phobius"/>
    </source>
</evidence>
<dbReference type="Gene3D" id="3.20.20.450">
    <property type="entry name" value="EAL domain"/>
    <property type="match status" value="1"/>
</dbReference>
<sequence length="640" mass="73315">MIYHYEFALASFIVLILLCILSLRRVYLPIRRNFFFRALLGAEGLTLAFDIVSSEMDAHHLLFSSGLLYAVNAAFFLGFIWRSFLDFSYIEALVHERGRFTRFPRWLVELPAILTSILILSSPLTGLVFSIDAQGYHSGLLYRIIYANAYFYLLLMMLLSYIGLRRFSWNPVEKASLIGAWAVLVIGYIVRMYAAPYLVMNSFYMLAILIQYFAFQNPDIFIDRKTGALNYATATPYLREINQRGSFSAVAIGLNDYTEGNALYGEQQMAKGLRAIVHYLKAAFPDCQVIYAAAGRFLLITTKKHDFSRIHDEIEARMQAPWIDTHAHLYLTASYAMFSGHLQQEEVEQFFDYTAMALQRAEQQHDVVIMEQSLFQQARLKTKVRQAVDRAIENHAVQIYLQPLYGTHERRIIGAEVLARIYDEKLGLIRPDLFITAAERSGTITQIGEQVFEKTCLFLNEHPLQELGLKRLNVNLSPIQCRDIHMAERICRIAQHHHIPLRSFCFEITESALSYEARLQQNIDMLMAQGATISLDDFGTGYSNLMRVLKFPFEDVKLDMTFVRAYFDHTNKLLPAIIDGFQSFGVQITAEGVENKQMADTLTSLGCRILQGFYFAKPLPLDDFLHYLKTTTPKVSSTID</sequence>
<protein>
    <submittedName>
        <fullName evidence="3">Oxygen sensor protein DosP</fullName>
        <ecNumber evidence="3">3.1.4.52</ecNumber>
    </submittedName>
</protein>
<dbReference type="AlphaFoldDB" id="A0A174AHV0"/>
<dbReference type="InterPro" id="IPR001633">
    <property type="entry name" value="EAL_dom"/>
</dbReference>
<feature type="transmembrane region" description="Helical" evidence="1">
    <location>
        <begin position="106"/>
        <end position="129"/>
    </location>
</feature>